<feature type="coiled-coil region" evidence="1">
    <location>
        <begin position="32"/>
        <end position="59"/>
    </location>
</feature>
<comment type="caution">
    <text evidence="2">The sequence shown here is derived from an EMBL/GenBank/DDBJ whole genome shotgun (WGS) entry which is preliminary data.</text>
</comment>
<keyword evidence="1" id="KW-0175">Coiled coil</keyword>
<organism evidence="2 3">
    <name type="scientific">Haematococcus lacustris</name>
    <name type="common">Green alga</name>
    <name type="synonym">Haematococcus pluvialis</name>
    <dbReference type="NCBI Taxonomy" id="44745"/>
    <lineage>
        <taxon>Eukaryota</taxon>
        <taxon>Viridiplantae</taxon>
        <taxon>Chlorophyta</taxon>
        <taxon>core chlorophytes</taxon>
        <taxon>Chlorophyceae</taxon>
        <taxon>CS clade</taxon>
        <taxon>Chlamydomonadales</taxon>
        <taxon>Haematococcaceae</taxon>
        <taxon>Haematococcus</taxon>
    </lineage>
</organism>
<protein>
    <submittedName>
        <fullName evidence="2">Hemerythrin domain-containing protein</fullName>
    </submittedName>
</protein>
<feature type="non-terminal residue" evidence="2">
    <location>
        <position position="1"/>
    </location>
</feature>
<name>A0A6A0AHS8_HAELA</name>
<dbReference type="AlphaFoldDB" id="A0A6A0AHS8"/>
<accession>A0A6A0AHS8</accession>
<sequence>CNKEHLAYLNGHTPVTDADWQLFDRQLFKFEVVELEHLKSEEEQALARLQQLLSEEDKDALWREWDAALRNAPLRPHPDGPTNGIPAKLMHPVAGVVDRVTQAVEGLMANAGIGGAATVASCKGHEQGVHQGA</sequence>
<dbReference type="Proteomes" id="UP000485058">
    <property type="component" value="Unassembled WGS sequence"/>
</dbReference>
<gene>
    <name evidence="2" type="ORF">HaLaN_31379</name>
</gene>
<evidence type="ECO:0000256" key="1">
    <source>
        <dbReference type="SAM" id="Coils"/>
    </source>
</evidence>
<evidence type="ECO:0000313" key="3">
    <source>
        <dbReference type="Proteomes" id="UP000485058"/>
    </source>
</evidence>
<evidence type="ECO:0000313" key="2">
    <source>
        <dbReference type="EMBL" id="GFH32198.1"/>
    </source>
</evidence>
<dbReference type="EMBL" id="BLLF01006382">
    <property type="protein sequence ID" value="GFH32198.1"/>
    <property type="molecule type" value="Genomic_DNA"/>
</dbReference>
<keyword evidence="3" id="KW-1185">Reference proteome</keyword>
<proteinExistence type="predicted"/>
<reference evidence="2 3" key="1">
    <citation type="submission" date="2020-02" db="EMBL/GenBank/DDBJ databases">
        <title>Draft genome sequence of Haematococcus lacustris strain NIES-144.</title>
        <authorList>
            <person name="Morimoto D."/>
            <person name="Nakagawa S."/>
            <person name="Yoshida T."/>
            <person name="Sawayama S."/>
        </authorList>
    </citation>
    <scope>NUCLEOTIDE SEQUENCE [LARGE SCALE GENOMIC DNA]</scope>
    <source>
        <strain evidence="2 3">NIES-144</strain>
    </source>
</reference>